<dbReference type="InterPro" id="IPR036640">
    <property type="entry name" value="ABC1_TM_sf"/>
</dbReference>
<keyword evidence="6" id="KW-0378">Hydrolase</keyword>
<keyword evidence="5" id="KW-0547">Nucleotide-binding</keyword>
<feature type="transmembrane region" description="Helical" evidence="12">
    <location>
        <begin position="312"/>
        <end position="332"/>
    </location>
</feature>
<evidence type="ECO:0000256" key="2">
    <source>
        <dbReference type="ARBA" id="ARBA00022448"/>
    </source>
</evidence>
<reference evidence="16 17" key="1">
    <citation type="submission" date="2019-05" db="EMBL/GenBank/DDBJ databases">
        <title>We sequenced the genome of Paenibacillus hemerocallicola KCTC 33185 for further insight into its adaptation and study the phylogeny of Paenibacillus.</title>
        <authorList>
            <person name="Narsing Rao M.P."/>
        </authorList>
    </citation>
    <scope>NUCLEOTIDE SEQUENCE [LARGE SCALE GENOMIC DNA]</scope>
    <source>
        <strain evidence="16 17">KCTC 33185</strain>
    </source>
</reference>
<dbReference type="Pfam" id="PF00664">
    <property type="entry name" value="ABC_membrane"/>
    <property type="match status" value="1"/>
</dbReference>
<evidence type="ECO:0000259" key="13">
    <source>
        <dbReference type="PROSITE" id="PS50893"/>
    </source>
</evidence>
<dbReference type="Gene3D" id="3.90.70.10">
    <property type="entry name" value="Cysteine proteinases"/>
    <property type="match status" value="1"/>
</dbReference>
<evidence type="ECO:0000259" key="14">
    <source>
        <dbReference type="PROSITE" id="PS50929"/>
    </source>
</evidence>
<dbReference type="PROSITE" id="PS50990">
    <property type="entry name" value="PEPTIDASE_C39"/>
    <property type="match status" value="1"/>
</dbReference>
<dbReference type="OrthoDB" id="9762778at2"/>
<dbReference type="AlphaFoldDB" id="A0A5C4T7B6"/>
<dbReference type="GO" id="GO:0034040">
    <property type="term" value="F:ATPase-coupled lipid transmembrane transporter activity"/>
    <property type="evidence" value="ECO:0007669"/>
    <property type="project" value="TreeGrafter"/>
</dbReference>
<keyword evidence="11" id="KW-0080">Bacteriocin transport</keyword>
<keyword evidence="17" id="KW-1185">Reference proteome</keyword>
<dbReference type="SMART" id="SM00382">
    <property type="entry name" value="AAA"/>
    <property type="match status" value="1"/>
</dbReference>
<dbReference type="Proteomes" id="UP000307943">
    <property type="component" value="Unassembled WGS sequence"/>
</dbReference>
<dbReference type="InterPro" id="IPR027417">
    <property type="entry name" value="P-loop_NTPase"/>
</dbReference>
<dbReference type="NCBIfam" id="TIGR03796">
    <property type="entry name" value="NHLM_micro_ABC1"/>
    <property type="match status" value="1"/>
</dbReference>
<feature type="transmembrane region" description="Helical" evidence="12">
    <location>
        <begin position="211"/>
        <end position="232"/>
    </location>
</feature>
<evidence type="ECO:0000256" key="9">
    <source>
        <dbReference type="ARBA" id="ARBA00022989"/>
    </source>
</evidence>
<evidence type="ECO:0000256" key="6">
    <source>
        <dbReference type="ARBA" id="ARBA00022807"/>
    </source>
</evidence>
<dbReference type="EMBL" id="VDCQ01000024">
    <property type="protein sequence ID" value="TNJ64881.1"/>
    <property type="molecule type" value="Genomic_DNA"/>
</dbReference>
<feature type="transmembrane region" description="Helical" evidence="12">
    <location>
        <begin position="282"/>
        <end position="306"/>
    </location>
</feature>
<evidence type="ECO:0000256" key="4">
    <source>
        <dbReference type="ARBA" id="ARBA00022692"/>
    </source>
</evidence>
<keyword evidence="9 12" id="KW-1133">Transmembrane helix</keyword>
<gene>
    <name evidence="16" type="ORF">FE784_17780</name>
</gene>
<evidence type="ECO:0000256" key="7">
    <source>
        <dbReference type="ARBA" id="ARBA00022840"/>
    </source>
</evidence>
<keyword evidence="8" id="KW-0653">Protein transport</keyword>
<name>A0A5C4T7B6_9BACL</name>
<evidence type="ECO:0000256" key="11">
    <source>
        <dbReference type="ARBA" id="ARBA00043264"/>
    </source>
</evidence>
<feature type="domain" description="ABC transporter" evidence="13">
    <location>
        <begin position="511"/>
        <end position="744"/>
    </location>
</feature>
<dbReference type="Pfam" id="PF03412">
    <property type="entry name" value="Peptidase_C39"/>
    <property type="match status" value="1"/>
</dbReference>
<dbReference type="SUPFAM" id="SSF52540">
    <property type="entry name" value="P-loop containing nucleoside triphosphate hydrolases"/>
    <property type="match status" value="1"/>
</dbReference>
<protein>
    <submittedName>
        <fullName evidence="16">NHLP family bacteriocin export ABC transporter peptidase/permease/ATPase subunit</fullName>
    </submittedName>
</protein>
<keyword evidence="7" id="KW-0067">ATP-binding</keyword>
<comment type="caution">
    <text evidence="16">The sequence shown here is derived from an EMBL/GenBank/DDBJ whole genome shotgun (WGS) entry which is preliminary data.</text>
</comment>
<dbReference type="GO" id="GO:0015031">
    <property type="term" value="P:protein transport"/>
    <property type="evidence" value="ECO:0007669"/>
    <property type="project" value="UniProtKB-KW"/>
</dbReference>
<evidence type="ECO:0000313" key="16">
    <source>
        <dbReference type="EMBL" id="TNJ64881.1"/>
    </source>
</evidence>
<keyword evidence="4 12" id="KW-0812">Transmembrane</keyword>
<organism evidence="16 17">
    <name type="scientific">Paenibacillus hemerocallicola</name>
    <dbReference type="NCBI Taxonomy" id="1172614"/>
    <lineage>
        <taxon>Bacteria</taxon>
        <taxon>Bacillati</taxon>
        <taxon>Bacillota</taxon>
        <taxon>Bacilli</taxon>
        <taxon>Bacillales</taxon>
        <taxon>Paenibacillaceae</taxon>
        <taxon>Paenibacillus</taxon>
    </lineage>
</organism>
<keyword evidence="6" id="KW-0788">Thiol protease</keyword>
<dbReference type="InterPro" id="IPR017871">
    <property type="entry name" value="ABC_transporter-like_CS"/>
</dbReference>
<dbReference type="PROSITE" id="PS50893">
    <property type="entry name" value="ABC_TRANSPORTER_2"/>
    <property type="match status" value="1"/>
</dbReference>
<evidence type="ECO:0000256" key="12">
    <source>
        <dbReference type="SAM" id="Phobius"/>
    </source>
</evidence>
<dbReference type="PROSITE" id="PS00211">
    <property type="entry name" value="ABC_TRANSPORTER_1"/>
    <property type="match status" value="1"/>
</dbReference>
<dbReference type="InterPro" id="IPR005074">
    <property type="entry name" value="Peptidase_C39"/>
</dbReference>
<dbReference type="GO" id="GO:0140359">
    <property type="term" value="F:ABC-type transporter activity"/>
    <property type="evidence" value="ECO:0007669"/>
    <property type="project" value="InterPro"/>
</dbReference>
<keyword evidence="10 12" id="KW-0472">Membrane</keyword>
<dbReference type="RefSeq" id="WP_139603575.1">
    <property type="nucleotide sequence ID" value="NZ_VDCQ01000024.1"/>
</dbReference>
<dbReference type="GO" id="GO:0043213">
    <property type="term" value="P:bacteriocin transport"/>
    <property type="evidence" value="ECO:0007669"/>
    <property type="project" value="UniProtKB-KW"/>
</dbReference>
<dbReference type="Gene3D" id="3.40.50.300">
    <property type="entry name" value="P-loop containing nucleotide triphosphate hydrolases"/>
    <property type="match status" value="1"/>
</dbReference>
<feature type="transmembrane region" description="Helical" evidence="12">
    <location>
        <begin position="175"/>
        <end position="199"/>
    </location>
</feature>
<dbReference type="InterPro" id="IPR011527">
    <property type="entry name" value="ABC1_TM_dom"/>
</dbReference>
<evidence type="ECO:0000256" key="8">
    <source>
        <dbReference type="ARBA" id="ARBA00022927"/>
    </source>
</evidence>
<keyword evidence="6" id="KW-0645">Protease</keyword>
<dbReference type="GO" id="GO:0006508">
    <property type="term" value="P:proteolysis"/>
    <property type="evidence" value="ECO:0007669"/>
    <property type="project" value="InterPro"/>
</dbReference>
<feature type="domain" description="Peptidase C39" evidence="15">
    <location>
        <begin position="26"/>
        <end position="145"/>
    </location>
</feature>
<dbReference type="InterPro" id="IPR003439">
    <property type="entry name" value="ABC_transporter-like_ATP-bd"/>
</dbReference>
<dbReference type="GO" id="GO:0005886">
    <property type="term" value="C:plasma membrane"/>
    <property type="evidence" value="ECO:0007669"/>
    <property type="project" value="UniProtKB-SubCell"/>
</dbReference>
<evidence type="ECO:0000259" key="15">
    <source>
        <dbReference type="PROSITE" id="PS50990"/>
    </source>
</evidence>
<dbReference type="FunFam" id="3.40.50.300:FF:000299">
    <property type="entry name" value="ABC transporter ATP-binding protein/permease"/>
    <property type="match status" value="1"/>
</dbReference>
<dbReference type="GO" id="GO:0005524">
    <property type="term" value="F:ATP binding"/>
    <property type="evidence" value="ECO:0007669"/>
    <property type="project" value="UniProtKB-KW"/>
</dbReference>
<keyword evidence="3" id="KW-1003">Cell membrane</keyword>
<dbReference type="InterPro" id="IPR039421">
    <property type="entry name" value="Type_1_exporter"/>
</dbReference>
<dbReference type="PANTHER" id="PTHR24221:SF654">
    <property type="entry name" value="ATP-BINDING CASSETTE SUB-FAMILY B MEMBER 6"/>
    <property type="match status" value="1"/>
</dbReference>
<dbReference type="CDD" id="cd18569">
    <property type="entry name" value="ABC_6TM_NHLM_bacteriocin"/>
    <property type="match status" value="1"/>
</dbReference>
<keyword evidence="2" id="KW-0813">Transport</keyword>
<sequence>MSAFAGKQPTEKPVRASRVRTPTVLQMEEVECGAAALAIVLAYHGRQVPLERLRIDCGVSRDGSNALNIVKAARSYALATKAFRKEPGELRGMIFPMIIHWQFNHFVVLEGFGKGKAYINDPSAGPRTVTAEEFDASFTGIALAFEPTDQFIRHKESWQTIRSLKSRLAGTGDTLAYVVLTGLLLVVPGLVIPAFSRIFVDEVLLAGLNNWVAPLLVGMGLTALLRGLLTLLRQHYLIRLETGLSMNMSGRFFWHVLRLPIAFFQQRHVGEIASRIAINSRLAHLLSGELAVALLDLLMIVFYFIMMVQYSWLLTLLGIVIALANFVFLRFISRVQTDRNQRLMLDDGKMDGVSVSGLSLIETLKASGAESDFFRRWAGWQSKLLNSQQKLGETGQYVTTVPGLLFAMNATATLVVGGLYVMNGTFTIGMLVAFQSLMASFLDPVGRILRLGASWQEIAGSLSRLDDVYRYPTASAAAAQKNGNAIAPEPPDFEKRQAAAVATSPKLLGTVSLTGVSFGYSPLEQPLISDFHLELNPGEHMALVGGTGSGKSTIAKLIIGLYEPQAGEIRFDGMQREEIPSVVMAGSLASVDQEIRLFQGTIRDNITLWDETVPETDIVRACKDAQIHDDIVSRPGGYDHLVTEGGANFSGGQRQRLEIARALCGNPSILVLDEATSALDPLTEKAVIDAIKRRGCSCITVAHRLSSIRDADEIIVLKRGNVEERGRHAQLIMQGGLYAALVADD</sequence>
<dbReference type="Pfam" id="PF00005">
    <property type="entry name" value="ABC_tran"/>
    <property type="match status" value="1"/>
</dbReference>
<comment type="subcellular location">
    <subcellularLocation>
        <location evidence="1">Cell membrane</location>
        <topology evidence="1">Multi-pass membrane protein</topology>
    </subcellularLocation>
</comment>
<dbReference type="InterPro" id="IPR022514">
    <property type="entry name" value="NHPM_micro_ABC1"/>
</dbReference>
<dbReference type="InterPro" id="IPR003593">
    <property type="entry name" value="AAA+_ATPase"/>
</dbReference>
<evidence type="ECO:0000256" key="5">
    <source>
        <dbReference type="ARBA" id="ARBA00022741"/>
    </source>
</evidence>
<evidence type="ECO:0000256" key="3">
    <source>
        <dbReference type="ARBA" id="ARBA00022475"/>
    </source>
</evidence>
<dbReference type="PANTHER" id="PTHR24221">
    <property type="entry name" value="ATP-BINDING CASSETTE SUB-FAMILY B"/>
    <property type="match status" value="1"/>
</dbReference>
<evidence type="ECO:0000256" key="10">
    <source>
        <dbReference type="ARBA" id="ARBA00023136"/>
    </source>
</evidence>
<dbReference type="GO" id="GO:0008234">
    <property type="term" value="F:cysteine-type peptidase activity"/>
    <property type="evidence" value="ECO:0007669"/>
    <property type="project" value="UniProtKB-KW"/>
</dbReference>
<evidence type="ECO:0000256" key="1">
    <source>
        <dbReference type="ARBA" id="ARBA00004651"/>
    </source>
</evidence>
<dbReference type="Gene3D" id="1.20.1560.10">
    <property type="entry name" value="ABC transporter type 1, transmembrane domain"/>
    <property type="match status" value="1"/>
</dbReference>
<accession>A0A5C4T7B6</accession>
<dbReference type="GO" id="GO:0016887">
    <property type="term" value="F:ATP hydrolysis activity"/>
    <property type="evidence" value="ECO:0007669"/>
    <property type="project" value="InterPro"/>
</dbReference>
<dbReference type="SUPFAM" id="SSF90123">
    <property type="entry name" value="ABC transporter transmembrane region"/>
    <property type="match status" value="1"/>
</dbReference>
<feature type="domain" description="ABC transmembrane type-1" evidence="14">
    <location>
        <begin position="178"/>
        <end position="457"/>
    </location>
</feature>
<evidence type="ECO:0000313" key="17">
    <source>
        <dbReference type="Proteomes" id="UP000307943"/>
    </source>
</evidence>
<proteinExistence type="predicted"/>
<dbReference type="PROSITE" id="PS50929">
    <property type="entry name" value="ABC_TM1F"/>
    <property type="match status" value="1"/>
</dbReference>